<dbReference type="InterPro" id="IPR002110">
    <property type="entry name" value="Ankyrin_rpt"/>
</dbReference>
<dbReference type="SMART" id="SM00248">
    <property type="entry name" value="ANK"/>
    <property type="match status" value="11"/>
</dbReference>
<dbReference type="Pfam" id="PF24883">
    <property type="entry name" value="NPHP3_N"/>
    <property type="match status" value="1"/>
</dbReference>
<proteinExistence type="predicted"/>
<dbReference type="Gene3D" id="1.25.40.20">
    <property type="entry name" value="Ankyrin repeat-containing domain"/>
    <property type="match status" value="4"/>
</dbReference>
<dbReference type="Gene3D" id="3.40.50.300">
    <property type="entry name" value="P-loop containing nucleotide triphosphate hydrolases"/>
    <property type="match status" value="1"/>
</dbReference>
<dbReference type="InterPro" id="IPR036770">
    <property type="entry name" value="Ankyrin_rpt-contain_sf"/>
</dbReference>
<dbReference type="InterPro" id="IPR051165">
    <property type="entry name" value="Multifunctional_ANK_Repeat"/>
</dbReference>
<name>A0A8K0TEX4_9PEZI</name>
<dbReference type="PANTHER" id="PTHR24123:SF33">
    <property type="entry name" value="PROTEIN HOS4"/>
    <property type="match status" value="1"/>
</dbReference>
<feature type="region of interest" description="Disordered" evidence="4">
    <location>
        <begin position="1594"/>
        <end position="1651"/>
    </location>
</feature>
<evidence type="ECO:0000256" key="3">
    <source>
        <dbReference type="PROSITE-ProRule" id="PRU00023"/>
    </source>
</evidence>
<feature type="domain" description="Nephrocystin 3-like N-terminal" evidence="5">
    <location>
        <begin position="367"/>
        <end position="510"/>
    </location>
</feature>
<keyword evidence="1" id="KW-0677">Repeat</keyword>
<keyword evidence="2 3" id="KW-0040">ANK repeat</keyword>
<comment type="caution">
    <text evidence="6">The sequence shown here is derived from an EMBL/GenBank/DDBJ whole genome shotgun (WGS) entry which is preliminary data.</text>
</comment>
<evidence type="ECO:0000256" key="4">
    <source>
        <dbReference type="SAM" id="MobiDB-lite"/>
    </source>
</evidence>
<evidence type="ECO:0000256" key="1">
    <source>
        <dbReference type="ARBA" id="ARBA00022737"/>
    </source>
</evidence>
<evidence type="ECO:0000313" key="7">
    <source>
        <dbReference type="Proteomes" id="UP000813385"/>
    </source>
</evidence>
<accession>A0A8K0TEX4</accession>
<evidence type="ECO:0000259" key="5">
    <source>
        <dbReference type="Pfam" id="PF24883"/>
    </source>
</evidence>
<feature type="compositionally biased region" description="Basic and acidic residues" evidence="4">
    <location>
        <begin position="1594"/>
        <end position="1613"/>
    </location>
</feature>
<reference evidence="6" key="1">
    <citation type="journal article" date="2021" name="Nat. Commun.">
        <title>Genetic determinants of endophytism in the Arabidopsis root mycobiome.</title>
        <authorList>
            <person name="Mesny F."/>
            <person name="Miyauchi S."/>
            <person name="Thiergart T."/>
            <person name="Pickel B."/>
            <person name="Atanasova L."/>
            <person name="Karlsson M."/>
            <person name="Huettel B."/>
            <person name="Barry K.W."/>
            <person name="Haridas S."/>
            <person name="Chen C."/>
            <person name="Bauer D."/>
            <person name="Andreopoulos W."/>
            <person name="Pangilinan J."/>
            <person name="LaButti K."/>
            <person name="Riley R."/>
            <person name="Lipzen A."/>
            <person name="Clum A."/>
            <person name="Drula E."/>
            <person name="Henrissat B."/>
            <person name="Kohler A."/>
            <person name="Grigoriev I.V."/>
            <person name="Martin F.M."/>
            <person name="Hacquard S."/>
        </authorList>
    </citation>
    <scope>NUCLEOTIDE SEQUENCE</scope>
    <source>
        <strain evidence="6">MPI-CAGE-AT-0016</strain>
    </source>
</reference>
<dbReference type="SUPFAM" id="SSF48403">
    <property type="entry name" value="Ankyrin repeat"/>
    <property type="match status" value="3"/>
</dbReference>
<gene>
    <name evidence="6" type="ORF">B0T11DRAFT_286183</name>
</gene>
<dbReference type="OrthoDB" id="427518at2759"/>
<dbReference type="EMBL" id="JAGPXD010000004">
    <property type="protein sequence ID" value="KAH7359342.1"/>
    <property type="molecule type" value="Genomic_DNA"/>
</dbReference>
<dbReference type="Proteomes" id="UP000813385">
    <property type="component" value="Unassembled WGS sequence"/>
</dbReference>
<dbReference type="PROSITE" id="PS50297">
    <property type="entry name" value="ANK_REP_REGION"/>
    <property type="match status" value="4"/>
</dbReference>
<sequence length="1651" mass="183986">MDRPKKKDKLTLKDVHNGMLRLDDPQVTDPDVDIILVPGLGTDPVRCWEDDDEKKSTGHVKPKTKFNWVLDNSGLSTIASSKARILCYAFASAWYGNFKAESSFDNIANGLCEGVKAMRQERHEQWRPIIFIGHSMGGLVIAEALNELDRRRDYYGDILPSVTSCFFFGVPFGGSEMARTVLKYGPKVGFFTRLYDDILHIMVPPPANTRLQKLCDDFKQLSARTQPGIEIHCFSELLDMNYGDFIASMPLVAGPVNSIVGFTWGKQKMVTPKSAAGILEHRHGAVPLNKDHRGLVRFKAKGDDSYDCVRKRLEVCIKAAQSLAKRRQGASRQASMSQVHLSDLTRRLRSSVSQKLDSTPRKIDKQSWFLQDDAYKRWEDISPRARGLSCLWLTGKPGVGRTSIALSAIARTHSMARDGSKSEHRRPLFAFFMCDSTPLGSRPDELLKALLLQLIEQNHLTADHAKSFAQGSEKDSDNDTNATMSIYNLWNCLKNILEDENFENVYIIINNIHLLAPGQETTLFIDNIRDHFESSKQDGREARRWLFTCVDENDPDRFGKLMDAGPGEVVDLSADKYKEQVSHSLENHAMAQVKKLRQAKKYSRDQVFIIQDLMKNLAANTQWIDIQYIRLKALSDGASTEAIREILSPATAINLRLLKRDCWQTIFADEPKDSHALKDLLGALALALRPPTFEELAVLSGIEDRVKLSRLVEKCKPLVQMVSPVNSTKLVFEFSNPSLGEDFLWESNAGIEAKKDGNPPIQHLHGVLAWRCFSFMEATQDMTSSVVPAVSGDPQDAASTEATTIDYPWENWVKHALRGNSKLAEDLVEELPDFWHETSPLREKWLASHPPGKPSSQELMSHDGMTALHAAAAFGYDHLVKQLITHGHREELGMFNGNGYTPLHIAAMCKHYSTIKLILGAMKDISIDIGMEKTGTALHAVATQGHVDTMQLLLDEGADPNAFCTEHGPVINAAIRSGNNAAVQLLLHHERHRLDSHRALAMPPLALAAALSEKEIFKEILTGGKEKWTRDDYRKALDKACFIARKDSVDVLLNAAREYLNDDTLRECMLVAAVANNWSCVDMISRAQPGLARGDIFYLAAVTKREGKLADKVLKEIWNTAEASIPKNVLNAALYQAADNEKYDTVRWLLETCGAEPNMALDRYREQGILPAVCLKNDPDQRYGNALTAAAWDGSNLMVETLIGFGADVDTDEGCALQMAAQEGRADVVRTLLNAGANINRIPTEEPNYRGPAFLDGSAIHAACRSGHTEVVRILLENKPPANPNLGRGQYQRPILAATKLNRPEILEMLLKAGVDVKVCGTGDVSTPLINAAFGMSVDAAKSLIKAKADVNQVDSNRDTAIILASKKGKVDTLRLLIDNKADILYENPRGKSALTMAAKHGHVECFQILADAVAPLFRALKTVSQENSTMRALLAKPDGEHKFYDDETIRPLKAELHQAVETVRRTEEIRAERRAMEAAVASARKETAAHKQEMESLRKDWHEYRERTDQHQKNYEVSIEGFSSAKTKRDELQRELEVAKSELARSRSECAAARAAIEETRRNADEQRRQFEKAQGLDRAVIEAQEKNLRTLREDNNQLKGELEMRTSRSESDSFGTPELNERPRLAGSKKEGSGRVSGLFRRNNGGQGG</sequence>
<feature type="compositionally biased region" description="Basic and acidic residues" evidence="4">
    <location>
        <begin position="1621"/>
        <end position="1635"/>
    </location>
</feature>
<evidence type="ECO:0000313" key="6">
    <source>
        <dbReference type="EMBL" id="KAH7359342.1"/>
    </source>
</evidence>
<dbReference type="Gene3D" id="3.40.50.1820">
    <property type="entry name" value="alpha/beta hydrolase"/>
    <property type="match status" value="1"/>
</dbReference>
<feature type="repeat" description="ANK" evidence="3">
    <location>
        <begin position="863"/>
        <end position="887"/>
    </location>
</feature>
<dbReference type="Pfam" id="PF12796">
    <property type="entry name" value="Ank_2"/>
    <property type="match status" value="5"/>
</dbReference>
<feature type="repeat" description="ANK" evidence="3">
    <location>
        <begin position="933"/>
        <end position="965"/>
    </location>
</feature>
<organism evidence="6 7">
    <name type="scientific">Plectosphaerella cucumerina</name>
    <dbReference type="NCBI Taxonomy" id="40658"/>
    <lineage>
        <taxon>Eukaryota</taxon>
        <taxon>Fungi</taxon>
        <taxon>Dikarya</taxon>
        <taxon>Ascomycota</taxon>
        <taxon>Pezizomycotina</taxon>
        <taxon>Sordariomycetes</taxon>
        <taxon>Hypocreomycetidae</taxon>
        <taxon>Glomerellales</taxon>
        <taxon>Plectosphaerellaceae</taxon>
        <taxon>Plectosphaerella</taxon>
    </lineage>
</organism>
<protein>
    <submittedName>
        <fullName evidence="6">Ankyrin repeat-containing domain protein</fullName>
    </submittedName>
</protein>
<dbReference type="InterPro" id="IPR056884">
    <property type="entry name" value="NPHP3-like_N"/>
</dbReference>
<keyword evidence="7" id="KW-1185">Reference proteome</keyword>
<dbReference type="InterPro" id="IPR029058">
    <property type="entry name" value="AB_hydrolase_fold"/>
</dbReference>
<dbReference type="PROSITE" id="PS50088">
    <property type="entry name" value="ANK_REPEAT"/>
    <property type="match status" value="5"/>
</dbReference>
<feature type="repeat" description="ANK" evidence="3">
    <location>
        <begin position="898"/>
        <end position="927"/>
    </location>
</feature>
<dbReference type="PANTHER" id="PTHR24123">
    <property type="entry name" value="ANKYRIN REPEAT-CONTAINING"/>
    <property type="match status" value="1"/>
</dbReference>
<dbReference type="SUPFAM" id="SSF53474">
    <property type="entry name" value="alpha/beta-Hydrolases"/>
    <property type="match status" value="1"/>
</dbReference>
<feature type="repeat" description="ANK" evidence="3">
    <location>
        <begin position="1357"/>
        <end position="1389"/>
    </location>
</feature>
<dbReference type="InterPro" id="IPR027417">
    <property type="entry name" value="P-loop_NTPase"/>
</dbReference>
<evidence type="ECO:0000256" key="2">
    <source>
        <dbReference type="ARBA" id="ARBA00023043"/>
    </source>
</evidence>
<feature type="repeat" description="ANK" evidence="3">
    <location>
        <begin position="1212"/>
        <end position="1244"/>
    </location>
</feature>